<protein>
    <submittedName>
        <fullName evidence="2">Uncharacterized protein</fullName>
    </submittedName>
</protein>
<dbReference type="EMBL" id="BLZA01000018">
    <property type="protein sequence ID" value="GHJ86481.1"/>
    <property type="molecule type" value="Genomic_DNA"/>
</dbReference>
<dbReference type="Proteomes" id="UP000620104">
    <property type="component" value="Unassembled WGS sequence"/>
</dbReference>
<reference evidence="2" key="1">
    <citation type="submission" date="2020-07" db="EMBL/GenBank/DDBJ databases">
        <title>Draft Genome Sequence of a Deep-Sea Yeast, Naganishia (Cryptococcus) liquefaciens strain N6.</title>
        <authorList>
            <person name="Han Y.W."/>
            <person name="Kajitani R."/>
            <person name="Morimoto H."/>
            <person name="Parhat M."/>
            <person name="Tsubouchi H."/>
            <person name="Bakenova O."/>
            <person name="Ogata M."/>
            <person name="Argunhan B."/>
            <person name="Aoki R."/>
            <person name="Kajiwara S."/>
            <person name="Itoh T."/>
            <person name="Iwasaki H."/>
        </authorList>
    </citation>
    <scope>NUCLEOTIDE SEQUENCE</scope>
    <source>
        <strain evidence="2">N6</strain>
    </source>
</reference>
<name>A0A8H3TT44_9TREE</name>
<feature type="compositionally biased region" description="Basic and acidic residues" evidence="1">
    <location>
        <begin position="172"/>
        <end position="191"/>
    </location>
</feature>
<feature type="region of interest" description="Disordered" evidence="1">
    <location>
        <begin position="119"/>
        <end position="203"/>
    </location>
</feature>
<feature type="compositionally biased region" description="Basic and acidic residues" evidence="1">
    <location>
        <begin position="135"/>
        <end position="150"/>
    </location>
</feature>
<feature type="compositionally biased region" description="Pro residues" evidence="1">
    <location>
        <begin position="87"/>
        <end position="96"/>
    </location>
</feature>
<dbReference type="AlphaFoldDB" id="A0A8H3TT44"/>
<proteinExistence type="predicted"/>
<gene>
    <name evidence="2" type="ORF">NliqN6_2883</name>
</gene>
<dbReference type="OrthoDB" id="10620081at2759"/>
<sequence length="628" mass="68812">MIRQQMKVHHSTVLEDYKAQAAAVPTKHAITTMTRPIKLKLRPRREEDAAQDRKRLSPLGKLVKVTEEADGACGSSTSIGKPDYTLRPPPTSPPPTESDADIAFRDFLSLSLSDLGAAEFSEKAEETSDATETIIDWRRAPSVHSGEEQATRLGSGGEHGARGQNQQLKDMAGPEREMLQSHGRDVAEPARHAAQGTPDNAANPQIQSMSIQINSGYLPLASCDPYPQSAVQHMIPGTVSSNGGQIAFDAYDSRSFLGRQSYQPLNLNHPSSGGFAVTSDVHSLSANHPPIATNSHLRSTLPYQAIQNREMKPAGSIAVEHREGSKASVITSQTSDYVSLNGCLAYQSSISAASMAVPSLVEERSRSKSSITPTPASLGMPHRAGPFTHGTTHEIDPALAKRDSVQSSYGAHLADGKTMYLATQSDHLSRHPPKQPFTHAVYSQLEPILLAPPSKAAQIEHLVFHVSPLSHLEEWDFAFYLACCWDGNPAMLRSTCALYQQWISAGLQRTEDLVSYFLYSQQSIMANIQHFRKSRPGRMSFNPANRQCDNCFGTSPTLVPPSKEKPPQKQIRLCKDCGNAMATFQDDGNYFHIYTLERRKLVAFHVEGIHRTLREMGFPIEGGERPSS</sequence>
<accession>A0A8H3TT44</accession>
<feature type="region of interest" description="Disordered" evidence="1">
    <location>
        <begin position="67"/>
        <end position="100"/>
    </location>
</feature>
<comment type="caution">
    <text evidence="2">The sequence shown here is derived from an EMBL/GenBank/DDBJ whole genome shotgun (WGS) entry which is preliminary data.</text>
</comment>
<evidence type="ECO:0000313" key="2">
    <source>
        <dbReference type="EMBL" id="GHJ86481.1"/>
    </source>
</evidence>
<evidence type="ECO:0000256" key="1">
    <source>
        <dbReference type="SAM" id="MobiDB-lite"/>
    </source>
</evidence>
<keyword evidence="3" id="KW-1185">Reference proteome</keyword>
<organism evidence="2 3">
    <name type="scientific">Naganishia liquefaciens</name>
    <dbReference type="NCBI Taxonomy" id="104408"/>
    <lineage>
        <taxon>Eukaryota</taxon>
        <taxon>Fungi</taxon>
        <taxon>Dikarya</taxon>
        <taxon>Basidiomycota</taxon>
        <taxon>Agaricomycotina</taxon>
        <taxon>Tremellomycetes</taxon>
        <taxon>Filobasidiales</taxon>
        <taxon>Filobasidiaceae</taxon>
        <taxon>Naganishia</taxon>
    </lineage>
</organism>
<evidence type="ECO:0000313" key="3">
    <source>
        <dbReference type="Proteomes" id="UP000620104"/>
    </source>
</evidence>